<feature type="domain" description="Protein kinase" evidence="11">
    <location>
        <begin position="246"/>
        <end position="598"/>
    </location>
</feature>
<dbReference type="SUPFAM" id="SSF56112">
    <property type="entry name" value="Protein kinase-like (PK-like)"/>
    <property type="match status" value="1"/>
</dbReference>
<dbReference type="Gene3D" id="1.10.510.10">
    <property type="entry name" value="Transferase(Phosphotransferase) domain 1"/>
    <property type="match status" value="2"/>
</dbReference>
<dbReference type="GO" id="GO:0005524">
    <property type="term" value="F:ATP binding"/>
    <property type="evidence" value="ECO:0007669"/>
    <property type="project" value="UniProtKB-UniRule"/>
</dbReference>
<dbReference type="GO" id="GO:0004708">
    <property type="term" value="F:MAP kinase kinase activity"/>
    <property type="evidence" value="ECO:0007669"/>
    <property type="project" value="UniProtKB-EC"/>
</dbReference>
<keyword evidence="1" id="KW-0808">Transferase</keyword>
<organism evidence="12">
    <name type="scientific">Trypanosoma vivax (strain Y486)</name>
    <dbReference type="NCBI Taxonomy" id="1055687"/>
    <lineage>
        <taxon>Eukaryota</taxon>
        <taxon>Discoba</taxon>
        <taxon>Euglenozoa</taxon>
        <taxon>Kinetoplastea</taxon>
        <taxon>Metakinetoplastina</taxon>
        <taxon>Trypanosomatida</taxon>
        <taxon>Trypanosomatidae</taxon>
        <taxon>Trypanosoma</taxon>
        <taxon>Duttonella</taxon>
    </lineage>
</organism>
<evidence type="ECO:0000256" key="3">
    <source>
        <dbReference type="ARBA" id="ARBA00022777"/>
    </source>
</evidence>
<evidence type="ECO:0000256" key="2">
    <source>
        <dbReference type="ARBA" id="ARBA00022741"/>
    </source>
</evidence>
<dbReference type="EC" id="2.7.12.2" evidence="6"/>
<gene>
    <name evidence="12" type="ORF">TVY486_0801180</name>
</gene>
<accession>G0U0B2</accession>
<dbReference type="InterPro" id="IPR011009">
    <property type="entry name" value="Kinase-like_dom_sf"/>
</dbReference>
<comment type="similarity">
    <text evidence="5">Belongs to the protein kinase superfamily. STE Ser/Thr protein kinase family. MAP kinase kinase subfamily.</text>
</comment>
<evidence type="ECO:0000256" key="10">
    <source>
        <dbReference type="PROSITE-ProRule" id="PRU10141"/>
    </source>
</evidence>
<dbReference type="InterPro" id="IPR000719">
    <property type="entry name" value="Prot_kinase_dom"/>
</dbReference>
<evidence type="ECO:0000256" key="5">
    <source>
        <dbReference type="ARBA" id="ARBA00038035"/>
    </source>
</evidence>
<name>G0U0B2_TRYVY</name>
<evidence type="ECO:0000256" key="1">
    <source>
        <dbReference type="ARBA" id="ARBA00022679"/>
    </source>
</evidence>
<dbReference type="SMART" id="SM00220">
    <property type="entry name" value="S_TKc"/>
    <property type="match status" value="1"/>
</dbReference>
<keyword evidence="4 10" id="KW-0067">ATP-binding</keyword>
<dbReference type="PANTHER" id="PTHR48013:SF9">
    <property type="entry name" value="DUAL SPECIFICITY MITOGEN-ACTIVATED PROTEIN KINASE KINASE 5"/>
    <property type="match status" value="1"/>
</dbReference>
<dbReference type="OMA" id="AYRNPFM"/>
<evidence type="ECO:0000256" key="9">
    <source>
        <dbReference type="ARBA" id="ARBA00051693"/>
    </source>
</evidence>
<proteinExistence type="inferred from homology"/>
<dbReference type="InterPro" id="IPR017441">
    <property type="entry name" value="Protein_kinase_ATP_BS"/>
</dbReference>
<dbReference type="VEuPathDB" id="TriTrypDB:TvY486_0801180"/>
<dbReference type="PROSITE" id="PS00107">
    <property type="entry name" value="PROTEIN_KINASE_ATP"/>
    <property type="match status" value="1"/>
</dbReference>
<sequence length="614" mass="68270">MKRDKKRPPPLFVSPLLVAQRASMQVMGEGSSMLGTCCVQRLEVPATSNPARPNRKQCSTAARESDLPNVRAENLLTERAALGHSASDFLAPVGKAPQLRLLENGRQLQAGPFLVCDEGCITMPNVLLLNTHTHRDAGDISGTVVLCEHDWTATSPTSPAHAEKTMNSSFTLLSASLDTPYSPITYSLNTFSLPEAHNSCSRTDGTALPLAENSQCCITRGFHLNSSAYHSSRACHSPCTVRYNDIELKHVVGEGASATVHVAKHKPTGKPLAVKRIDLSPLLVGWHPTAVTDARRASNSPRLRQLQRIVVRELQTLHMAYKSPFMVKVYNAFYACDEMALDIVMEYMDYGSLDGLWKRISMVGVANEKINCTPVSNDQVPERLVAVVGEQLLRGVEHMHGRGFIHRDIKPSNVLVNKKGIVKLSDFGLSHRSTTWTGEHCSSLRFRSPYSSNNSTATSPSVVHSQSEQNLKAGDFSLHDIDVCDNSNTDSCNDLLCSGTIRYMSPERQRGMPHGKACDIWAVGMTLAEFAVGRYPVDVDGCVDAFERTYRMELPLDLRKFPRQEPLSDEFFDFIRVCMFPEPSERWTASELLEHPFFRQWEEPFPIEKYFSVS</sequence>
<evidence type="ECO:0000313" key="12">
    <source>
        <dbReference type="EMBL" id="CCC49510.1"/>
    </source>
</evidence>
<comment type="catalytic activity">
    <reaction evidence="7">
        <text>L-seryl-[protein] + ATP = O-phospho-L-seryl-[protein] + ADP + H(+)</text>
        <dbReference type="Rhea" id="RHEA:17989"/>
        <dbReference type="Rhea" id="RHEA-COMP:9863"/>
        <dbReference type="Rhea" id="RHEA-COMP:11604"/>
        <dbReference type="ChEBI" id="CHEBI:15378"/>
        <dbReference type="ChEBI" id="CHEBI:29999"/>
        <dbReference type="ChEBI" id="CHEBI:30616"/>
        <dbReference type="ChEBI" id="CHEBI:83421"/>
        <dbReference type="ChEBI" id="CHEBI:456216"/>
        <dbReference type="EC" id="2.7.12.2"/>
    </reaction>
</comment>
<dbReference type="PROSITE" id="PS50011">
    <property type="entry name" value="PROTEIN_KINASE_DOM"/>
    <property type="match status" value="1"/>
</dbReference>
<dbReference type="AlphaFoldDB" id="G0U0B2"/>
<dbReference type="InterPro" id="IPR008271">
    <property type="entry name" value="Ser/Thr_kinase_AS"/>
</dbReference>
<keyword evidence="3" id="KW-0418">Kinase</keyword>
<feature type="binding site" evidence="10">
    <location>
        <position position="275"/>
    </location>
    <ligand>
        <name>ATP</name>
        <dbReference type="ChEBI" id="CHEBI:30616"/>
    </ligand>
</feature>
<evidence type="ECO:0000256" key="7">
    <source>
        <dbReference type="ARBA" id="ARBA00049014"/>
    </source>
</evidence>
<evidence type="ECO:0000256" key="8">
    <source>
        <dbReference type="ARBA" id="ARBA00049299"/>
    </source>
</evidence>
<dbReference type="PANTHER" id="PTHR48013">
    <property type="entry name" value="DUAL SPECIFICITY MITOGEN-ACTIVATED PROTEIN KINASE KINASE 5-RELATED"/>
    <property type="match status" value="1"/>
</dbReference>
<evidence type="ECO:0000256" key="4">
    <source>
        <dbReference type="ARBA" id="ARBA00022840"/>
    </source>
</evidence>
<dbReference type="Pfam" id="PF00069">
    <property type="entry name" value="Pkinase"/>
    <property type="match status" value="2"/>
</dbReference>
<comment type="catalytic activity">
    <reaction evidence="8">
        <text>L-threonyl-[protein] + ATP = O-phospho-L-threonyl-[protein] + ADP + H(+)</text>
        <dbReference type="Rhea" id="RHEA:46608"/>
        <dbReference type="Rhea" id="RHEA-COMP:11060"/>
        <dbReference type="Rhea" id="RHEA-COMP:11605"/>
        <dbReference type="ChEBI" id="CHEBI:15378"/>
        <dbReference type="ChEBI" id="CHEBI:30013"/>
        <dbReference type="ChEBI" id="CHEBI:30616"/>
        <dbReference type="ChEBI" id="CHEBI:61977"/>
        <dbReference type="ChEBI" id="CHEBI:456216"/>
        <dbReference type="EC" id="2.7.12.2"/>
    </reaction>
</comment>
<comment type="catalytic activity">
    <reaction evidence="9">
        <text>L-tyrosyl-[protein] + ATP = O-phospho-L-tyrosyl-[protein] + ADP + H(+)</text>
        <dbReference type="Rhea" id="RHEA:10596"/>
        <dbReference type="Rhea" id="RHEA-COMP:10136"/>
        <dbReference type="Rhea" id="RHEA-COMP:20101"/>
        <dbReference type="ChEBI" id="CHEBI:15378"/>
        <dbReference type="ChEBI" id="CHEBI:30616"/>
        <dbReference type="ChEBI" id="CHEBI:46858"/>
        <dbReference type="ChEBI" id="CHEBI:61978"/>
        <dbReference type="ChEBI" id="CHEBI:456216"/>
        <dbReference type="EC" id="2.7.12.2"/>
    </reaction>
</comment>
<reference evidence="12" key="1">
    <citation type="journal article" date="2012" name="Proc. Natl. Acad. Sci. U.S.A.">
        <title>Antigenic diversity is generated by distinct evolutionary mechanisms in African trypanosome species.</title>
        <authorList>
            <person name="Jackson A.P."/>
            <person name="Berry A."/>
            <person name="Aslett M."/>
            <person name="Allison H.C."/>
            <person name="Burton P."/>
            <person name="Vavrova-Anderson J."/>
            <person name="Brown R."/>
            <person name="Browne H."/>
            <person name="Corton N."/>
            <person name="Hauser H."/>
            <person name="Gamble J."/>
            <person name="Gilderthorp R."/>
            <person name="Marcello L."/>
            <person name="McQuillan J."/>
            <person name="Otto T.D."/>
            <person name="Quail M.A."/>
            <person name="Sanders M.J."/>
            <person name="van Tonder A."/>
            <person name="Ginger M.L."/>
            <person name="Field M.C."/>
            <person name="Barry J.D."/>
            <person name="Hertz-Fowler C."/>
            <person name="Berriman M."/>
        </authorList>
    </citation>
    <scope>NUCLEOTIDE SEQUENCE</scope>
    <source>
        <strain evidence="12">Y486</strain>
    </source>
</reference>
<dbReference type="PROSITE" id="PS00108">
    <property type="entry name" value="PROTEIN_KINASE_ST"/>
    <property type="match status" value="1"/>
</dbReference>
<evidence type="ECO:0000256" key="6">
    <source>
        <dbReference type="ARBA" id="ARBA00038999"/>
    </source>
</evidence>
<dbReference type="EMBL" id="HE573024">
    <property type="protein sequence ID" value="CCC49510.1"/>
    <property type="molecule type" value="Genomic_DNA"/>
</dbReference>
<protein>
    <recommendedName>
        <fullName evidence="6">mitogen-activated protein kinase kinase</fullName>
        <ecNumber evidence="6">2.7.12.2</ecNumber>
    </recommendedName>
</protein>
<keyword evidence="2 10" id="KW-0547">Nucleotide-binding</keyword>
<evidence type="ECO:0000259" key="11">
    <source>
        <dbReference type="PROSITE" id="PS50011"/>
    </source>
</evidence>